<dbReference type="Pfam" id="PF00560">
    <property type="entry name" value="LRR_1"/>
    <property type="match status" value="1"/>
</dbReference>
<feature type="compositionally biased region" description="Basic and acidic residues" evidence="3">
    <location>
        <begin position="481"/>
        <end position="493"/>
    </location>
</feature>
<evidence type="ECO:0000256" key="3">
    <source>
        <dbReference type="SAM" id="MobiDB-lite"/>
    </source>
</evidence>
<dbReference type="PANTHER" id="PTHR48051">
    <property type="match status" value="1"/>
</dbReference>
<dbReference type="InterPro" id="IPR055414">
    <property type="entry name" value="LRR_R13L4/SHOC2-like"/>
</dbReference>
<accession>A0ABQ9F9B8</accession>
<dbReference type="SMART" id="SM00364">
    <property type="entry name" value="LRR_BAC"/>
    <property type="match status" value="11"/>
</dbReference>
<feature type="compositionally biased region" description="Acidic residues" evidence="3">
    <location>
        <begin position="510"/>
        <end position="521"/>
    </location>
</feature>
<sequence length="708" mass="81096">MKMGLQIDQHEVSIENEDISGVDFSSKDLCQIPPDILHKSSLTKLYLDYNEIVSLPEEMANFLPNLQILSVNGNRLSQLPSCLGSLNFLRELLLNENELISLPTSICQLKLLEILKLTGNKLKYFPENFGEIMNLRILSADENELEKLPQTLGLLCKLEVLELADNVIKDVPIGLGQLKNLKTLNLSNNKLKEIPDSFGELPHLEYIDLSGNDMENLPSYCKSADTLKKFIMERNHLASIPDWVCMLTQVSELSFSDNQLHHQPFLEKFGKNCKTLKVLDLGGNFMTKLPDSIGELFNLEKIHLGSVIDELERRAFQNGNWLTSIPDTFCNLVNIKEVHLDENLISELPSEFGNLVNLEFLDLGQNVLHELPESFGNLRSLKICQLSKNKIQLLPSTFGNLTNLEDLRLDNNLLEELPESFCKLINLKTLDLFYNRLTEIPSALICFSKLVRLDLDDNNFKIPKNEVPQIIKKTKYPARDPKLKDNWRGRPRQDIGMTEEDITVSHMADVDPDEEEDNETPESDKYYNEDLYRLACIRNMSIWRSHGGPSKRQRFVRNPTHTGHQVPDNESSSHTESDTDDDSYRTSDDENEDDEFEPPIFRAKMPGEQVDEDENTDVKKDKLVLGSSLIQPEENWDDEIEEVEQYTPYENFNDIYQHPEPKTLADAGYIVDSHLFLPYDIHEVPVTKQEIHFTSEPGQFDDISDSES</sequence>
<evidence type="ECO:0000256" key="1">
    <source>
        <dbReference type="ARBA" id="ARBA00022614"/>
    </source>
</evidence>
<dbReference type="SMART" id="SM00369">
    <property type="entry name" value="LRR_TYP"/>
    <property type="match status" value="12"/>
</dbReference>
<dbReference type="EMBL" id="JARBDR010000410">
    <property type="protein sequence ID" value="KAJ8313201.1"/>
    <property type="molecule type" value="Genomic_DNA"/>
</dbReference>
<feature type="region of interest" description="Disordered" evidence="3">
    <location>
        <begin position="481"/>
        <end position="525"/>
    </location>
</feature>
<dbReference type="InterPro" id="IPR032675">
    <property type="entry name" value="LRR_dom_sf"/>
</dbReference>
<keyword evidence="2" id="KW-0677">Repeat</keyword>
<dbReference type="SUPFAM" id="SSF52058">
    <property type="entry name" value="L domain-like"/>
    <property type="match status" value="1"/>
</dbReference>
<dbReference type="PANTHER" id="PTHR48051:SF1">
    <property type="entry name" value="RAS SUPPRESSOR PROTEIN 1"/>
    <property type="match status" value="1"/>
</dbReference>
<organism evidence="5 6">
    <name type="scientific">Tegillarca granosa</name>
    <name type="common">Malaysian cockle</name>
    <name type="synonym">Anadara granosa</name>
    <dbReference type="NCBI Taxonomy" id="220873"/>
    <lineage>
        <taxon>Eukaryota</taxon>
        <taxon>Metazoa</taxon>
        <taxon>Spiralia</taxon>
        <taxon>Lophotrochozoa</taxon>
        <taxon>Mollusca</taxon>
        <taxon>Bivalvia</taxon>
        <taxon>Autobranchia</taxon>
        <taxon>Pteriomorphia</taxon>
        <taxon>Arcoida</taxon>
        <taxon>Arcoidea</taxon>
        <taxon>Arcidae</taxon>
        <taxon>Tegillarca</taxon>
    </lineage>
</organism>
<evidence type="ECO:0000313" key="6">
    <source>
        <dbReference type="Proteomes" id="UP001217089"/>
    </source>
</evidence>
<feature type="domain" description="Disease resistance R13L4/SHOC-2-like LRR" evidence="4">
    <location>
        <begin position="82"/>
        <end position="257"/>
    </location>
</feature>
<dbReference type="InterPro" id="IPR001611">
    <property type="entry name" value="Leu-rich_rpt"/>
</dbReference>
<feature type="domain" description="Disease resistance R13L4/SHOC-2-like LRR" evidence="4">
    <location>
        <begin position="329"/>
        <end position="409"/>
    </location>
</feature>
<proteinExistence type="predicted"/>
<evidence type="ECO:0000313" key="5">
    <source>
        <dbReference type="EMBL" id="KAJ8313201.1"/>
    </source>
</evidence>
<dbReference type="SUPFAM" id="SSF52047">
    <property type="entry name" value="RNI-like"/>
    <property type="match status" value="1"/>
</dbReference>
<gene>
    <name evidence="5" type="ORF">KUTeg_009249</name>
</gene>
<protein>
    <recommendedName>
        <fullName evidence="4">Disease resistance R13L4/SHOC-2-like LRR domain-containing protein</fullName>
    </recommendedName>
</protein>
<dbReference type="Proteomes" id="UP001217089">
    <property type="component" value="Unassembled WGS sequence"/>
</dbReference>
<feature type="region of interest" description="Disordered" evidence="3">
    <location>
        <begin position="547"/>
        <end position="617"/>
    </location>
</feature>
<evidence type="ECO:0000256" key="2">
    <source>
        <dbReference type="ARBA" id="ARBA00022737"/>
    </source>
</evidence>
<name>A0ABQ9F9B8_TEGGR</name>
<dbReference type="PROSITE" id="PS51450">
    <property type="entry name" value="LRR"/>
    <property type="match status" value="3"/>
</dbReference>
<keyword evidence="6" id="KW-1185">Reference proteome</keyword>
<evidence type="ECO:0000259" key="4">
    <source>
        <dbReference type="Pfam" id="PF23598"/>
    </source>
</evidence>
<feature type="compositionally biased region" description="Basic and acidic residues" evidence="3">
    <location>
        <begin position="571"/>
        <end position="588"/>
    </location>
</feature>
<dbReference type="Pfam" id="PF23598">
    <property type="entry name" value="LRR_14"/>
    <property type="match status" value="2"/>
</dbReference>
<keyword evidence="1" id="KW-0433">Leucine-rich repeat</keyword>
<dbReference type="InterPro" id="IPR050216">
    <property type="entry name" value="LRR_domain-containing"/>
</dbReference>
<dbReference type="InterPro" id="IPR003591">
    <property type="entry name" value="Leu-rich_rpt_typical-subtyp"/>
</dbReference>
<comment type="caution">
    <text evidence="5">The sequence shown here is derived from an EMBL/GenBank/DDBJ whole genome shotgun (WGS) entry which is preliminary data.</text>
</comment>
<reference evidence="5 6" key="1">
    <citation type="submission" date="2022-12" db="EMBL/GenBank/DDBJ databases">
        <title>Chromosome-level genome of Tegillarca granosa.</title>
        <authorList>
            <person name="Kim J."/>
        </authorList>
    </citation>
    <scope>NUCLEOTIDE SEQUENCE [LARGE SCALE GENOMIC DNA]</scope>
    <source>
        <strain evidence="5">Teg-2019</strain>
        <tissue evidence="5">Adductor muscle</tissue>
    </source>
</reference>
<dbReference type="Gene3D" id="3.80.10.10">
    <property type="entry name" value="Ribonuclease Inhibitor"/>
    <property type="match status" value="4"/>
</dbReference>